<keyword evidence="4" id="KW-1185">Reference proteome</keyword>
<dbReference type="Pfam" id="PF18750">
    <property type="entry name" value="SNAD4"/>
    <property type="match status" value="1"/>
</dbReference>
<dbReference type="Gene3D" id="3.40.140.10">
    <property type="entry name" value="Cytidine Deaminase, domain 2"/>
    <property type="match status" value="2"/>
</dbReference>
<name>A0A7J7KE07_BUGNE</name>
<dbReference type="GO" id="GO:0005634">
    <property type="term" value="C:nucleus"/>
    <property type="evidence" value="ECO:0007669"/>
    <property type="project" value="TreeGrafter"/>
</dbReference>
<proteinExistence type="predicted"/>
<evidence type="ECO:0000256" key="1">
    <source>
        <dbReference type="ARBA" id="ARBA00022723"/>
    </source>
</evidence>
<comment type="caution">
    <text evidence="3">The sequence shown here is derived from an EMBL/GenBank/DDBJ whole genome shotgun (WGS) entry which is preliminary data.</text>
</comment>
<evidence type="ECO:0000256" key="2">
    <source>
        <dbReference type="ARBA" id="ARBA00022801"/>
    </source>
</evidence>
<dbReference type="GO" id="GO:0003723">
    <property type="term" value="F:RNA binding"/>
    <property type="evidence" value="ECO:0007669"/>
    <property type="project" value="TreeGrafter"/>
</dbReference>
<dbReference type="PROSITE" id="PS00903">
    <property type="entry name" value="CYT_DCMP_DEAMINASES_1"/>
    <property type="match status" value="1"/>
</dbReference>
<dbReference type="InterPro" id="IPR050610">
    <property type="entry name" value="APOBEC_Cyt_Deaminase"/>
</dbReference>
<dbReference type="AlphaFoldDB" id="A0A7J7KE07"/>
<dbReference type="GO" id="GO:0016554">
    <property type="term" value="P:cytidine to uridine editing"/>
    <property type="evidence" value="ECO:0007669"/>
    <property type="project" value="TreeGrafter"/>
</dbReference>
<dbReference type="EMBL" id="VXIV02000652">
    <property type="protein sequence ID" value="KAF6036892.1"/>
    <property type="molecule type" value="Genomic_DNA"/>
</dbReference>
<dbReference type="PANTHER" id="PTHR13857:SF26">
    <property type="entry name" value="C-U-EDITING ENZYME APOBEC-1"/>
    <property type="match status" value="1"/>
</dbReference>
<dbReference type="GO" id="GO:0008270">
    <property type="term" value="F:zinc ion binding"/>
    <property type="evidence" value="ECO:0007669"/>
    <property type="project" value="InterPro"/>
</dbReference>
<accession>A0A7J7KE07</accession>
<organism evidence="3 4">
    <name type="scientific">Bugula neritina</name>
    <name type="common">Brown bryozoan</name>
    <name type="synonym">Sertularia neritina</name>
    <dbReference type="NCBI Taxonomy" id="10212"/>
    <lineage>
        <taxon>Eukaryota</taxon>
        <taxon>Metazoa</taxon>
        <taxon>Spiralia</taxon>
        <taxon>Lophotrochozoa</taxon>
        <taxon>Bryozoa</taxon>
        <taxon>Gymnolaemata</taxon>
        <taxon>Cheilostomatida</taxon>
        <taxon>Flustrina</taxon>
        <taxon>Buguloidea</taxon>
        <taxon>Bugulidae</taxon>
        <taxon>Bugula</taxon>
    </lineage>
</organism>
<dbReference type="InterPro" id="IPR016192">
    <property type="entry name" value="APOBEC/CMP_deaminase_Zn-bd"/>
</dbReference>
<dbReference type="Proteomes" id="UP000593567">
    <property type="component" value="Unassembled WGS sequence"/>
</dbReference>
<keyword evidence="2" id="KW-0378">Hydrolase</keyword>
<evidence type="ECO:0000313" key="4">
    <source>
        <dbReference type="Proteomes" id="UP000593567"/>
    </source>
</evidence>
<sequence>MEVYRREEGYVAGNEREKLDMYLTYAPCGTGGGSPKNCATRLITFAENNNFKLNIKAARLPIGNERELGKLMAYPYCTVEAFREKDYNDLRKYLCFSSPLLDFNRSTALKNRDRQTQEDLREIRRDPIIPVPYPQNPSTYLLVNQTGLENQYMVFKRDELHAEQNFMEAYRNQDRYRTENGRIQLDIYLTLAPCGAQEINCAKQLRDFAEDYNFELNIKVAAPYQNNEKELSDLMASEYCTVEAFTYDDYRKLAGYLGIQDWVPTQATLDRDEQTRQALQRIQEGDNNVNELVDHIENIQL</sequence>
<keyword evidence="1" id="KW-0479">Metal-binding</keyword>
<dbReference type="GO" id="GO:0004126">
    <property type="term" value="F:cytidine deaminase activity"/>
    <property type="evidence" value="ECO:0007669"/>
    <property type="project" value="TreeGrafter"/>
</dbReference>
<dbReference type="GO" id="GO:0005737">
    <property type="term" value="C:cytoplasm"/>
    <property type="evidence" value="ECO:0007669"/>
    <property type="project" value="TreeGrafter"/>
</dbReference>
<protein>
    <submittedName>
        <fullName evidence="3">Uncharacterized protein</fullName>
    </submittedName>
</protein>
<reference evidence="3" key="1">
    <citation type="submission" date="2020-06" db="EMBL/GenBank/DDBJ databases">
        <title>Draft genome of Bugula neritina, a colonial animal packing powerful symbionts and potential medicines.</title>
        <authorList>
            <person name="Rayko M."/>
        </authorList>
    </citation>
    <scope>NUCLEOTIDE SEQUENCE [LARGE SCALE GENOMIC DNA]</scope>
    <source>
        <strain evidence="3">Kwan_BN1</strain>
    </source>
</reference>
<gene>
    <name evidence="3" type="ORF">EB796_004802</name>
</gene>
<evidence type="ECO:0000313" key="3">
    <source>
        <dbReference type="EMBL" id="KAF6036892.1"/>
    </source>
</evidence>
<dbReference type="PANTHER" id="PTHR13857">
    <property type="entry name" value="MRNA EDITING ENZYME"/>
    <property type="match status" value="1"/>
</dbReference>